<keyword evidence="8" id="KW-0505">Motor protein</keyword>
<feature type="non-terminal residue" evidence="14">
    <location>
        <position position="1213"/>
    </location>
</feature>
<dbReference type="SUPFAM" id="SSF52540">
    <property type="entry name" value="P-loop containing nucleoside triphosphate hydrolases"/>
    <property type="match status" value="1"/>
</dbReference>
<dbReference type="Pfam" id="PF00063">
    <property type="entry name" value="Myosin_head"/>
    <property type="match status" value="1"/>
</dbReference>
<name>A0A816C683_ADIRI</name>
<dbReference type="EMBL" id="CAJNOR010007626">
    <property type="protein sequence ID" value="CAF1620591.1"/>
    <property type="molecule type" value="Genomic_DNA"/>
</dbReference>
<dbReference type="CDD" id="cd00124">
    <property type="entry name" value="MYSc"/>
    <property type="match status" value="1"/>
</dbReference>
<dbReference type="Proteomes" id="UP000663828">
    <property type="component" value="Unassembled WGS sequence"/>
</dbReference>
<evidence type="ECO:0000256" key="9">
    <source>
        <dbReference type="ARBA" id="ARBA00023212"/>
    </source>
</evidence>
<dbReference type="SMART" id="SM00242">
    <property type="entry name" value="MYSc"/>
    <property type="match status" value="1"/>
</dbReference>
<feature type="compositionally biased region" description="Basic residues" evidence="12">
    <location>
        <begin position="1064"/>
        <end position="1075"/>
    </location>
</feature>
<comment type="similarity">
    <text evidence="11">Belongs to the TRAFAC class myosin-kinesin ATPase superfamily. Myosin family.</text>
</comment>
<dbReference type="InterPro" id="IPR001609">
    <property type="entry name" value="Myosin_head_motor_dom-like"/>
</dbReference>
<evidence type="ECO:0000256" key="3">
    <source>
        <dbReference type="ARBA" id="ARBA00022490"/>
    </source>
</evidence>
<dbReference type="GO" id="GO:0000146">
    <property type="term" value="F:microfilament motor activity"/>
    <property type="evidence" value="ECO:0007669"/>
    <property type="project" value="TreeGrafter"/>
</dbReference>
<dbReference type="AlphaFoldDB" id="A0A816C683"/>
<evidence type="ECO:0000256" key="11">
    <source>
        <dbReference type="PROSITE-ProRule" id="PRU00782"/>
    </source>
</evidence>
<dbReference type="GO" id="GO:0042995">
    <property type="term" value="C:cell projection"/>
    <property type="evidence" value="ECO:0007669"/>
    <property type="project" value="UniProtKB-SubCell"/>
</dbReference>
<dbReference type="GO" id="GO:0016459">
    <property type="term" value="C:myosin complex"/>
    <property type="evidence" value="ECO:0007669"/>
    <property type="project" value="UniProtKB-KW"/>
</dbReference>
<evidence type="ECO:0000256" key="4">
    <source>
        <dbReference type="ARBA" id="ARBA00022737"/>
    </source>
</evidence>
<evidence type="ECO:0000256" key="2">
    <source>
        <dbReference type="ARBA" id="ARBA00004316"/>
    </source>
</evidence>
<evidence type="ECO:0000313" key="14">
    <source>
        <dbReference type="EMBL" id="CAF1620591.1"/>
    </source>
</evidence>
<dbReference type="GO" id="GO:0003779">
    <property type="term" value="F:actin binding"/>
    <property type="evidence" value="ECO:0007669"/>
    <property type="project" value="UniProtKB-KW"/>
</dbReference>
<feature type="region of interest" description="Disordered" evidence="12">
    <location>
        <begin position="1061"/>
        <end position="1106"/>
    </location>
</feature>
<feature type="compositionally biased region" description="Low complexity" evidence="12">
    <location>
        <begin position="844"/>
        <end position="873"/>
    </location>
</feature>
<organism evidence="14 15">
    <name type="scientific">Adineta ricciae</name>
    <name type="common">Rotifer</name>
    <dbReference type="NCBI Taxonomy" id="249248"/>
    <lineage>
        <taxon>Eukaryota</taxon>
        <taxon>Metazoa</taxon>
        <taxon>Spiralia</taxon>
        <taxon>Gnathifera</taxon>
        <taxon>Rotifera</taxon>
        <taxon>Eurotatoria</taxon>
        <taxon>Bdelloidea</taxon>
        <taxon>Adinetida</taxon>
        <taxon>Adinetidae</taxon>
        <taxon>Adineta</taxon>
    </lineage>
</organism>
<dbReference type="Gene3D" id="1.20.120.720">
    <property type="entry name" value="Myosin VI head, motor domain, U50 subdomain"/>
    <property type="match status" value="1"/>
</dbReference>
<evidence type="ECO:0000256" key="7">
    <source>
        <dbReference type="ARBA" id="ARBA00023123"/>
    </source>
</evidence>
<comment type="caution">
    <text evidence="11">Lacks conserved residue(s) required for the propagation of feature annotation.</text>
</comment>
<feature type="region of interest" description="Disordered" evidence="12">
    <location>
        <begin position="780"/>
        <end position="875"/>
    </location>
</feature>
<dbReference type="GO" id="GO:0030832">
    <property type="term" value="P:regulation of actin filament length"/>
    <property type="evidence" value="ECO:0007669"/>
    <property type="project" value="TreeGrafter"/>
</dbReference>
<keyword evidence="7 11" id="KW-0518">Myosin</keyword>
<evidence type="ECO:0000256" key="1">
    <source>
        <dbReference type="ARBA" id="ARBA00004245"/>
    </source>
</evidence>
<comment type="subcellular location">
    <subcellularLocation>
        <location evidence="2">Cell projection</location>
    </subcellularLocation>
    <subcellularLocation>
        <location evidence="1">Cytoplasm</location>
        <location evidence="1">Cytoskeleton</location>
    </subcellularLocation>
</comment>
<dbReference type="GO" id="GO:0004674">
    <property type="term" value="F:protein serine/threonine kinase activity"/>
    <property type="evidence" value="ECO:0007669"/>
    <property type="project" value="TreeGrafter"/>
</dbReference>
<accession>A0A816C683</accession>
<dbReference type="InterPro" id="IPR052409">
    <property type="entry name" value="Myosin-III_kinase_activity"/>
</dbReference>
<keyword evidence="9" id="KW-0206">Cytoskeleton</keyword>
<dbReference type="PROSITE" id="PS50096">
    <property type="entry name" value="IQ"/>
    <property type="match status" value="1"/>
</dbReference>
<evidence type="ECO:0000256" key="8">
    <source>
        <dbReference type="ARBA" id="ARBA00023175"/>
    </source>
</evidence>
<reference evidence="14" key="1">
    <citation type="submission" date="2021-02" db="EMBL/GenBank/DDBJ databases">
        <authorList>
            <person name="Nowell W R."/>
        </authorList>
    </citation>
    <scope>NUCLEOTIDE SEQUENCE</scope>
</reference>
<gene>
    <name evidence="14" type="ORF">XAT740_LOCUS50189</name>
</gene>
<dbReference type="GO" id="GO:0005524">
    <property type="term" value="F:ATP binding"/>
    <property type="evidence" value="ECO:0007669"/>
    <property type="project" value="UniProtKB-KW"/>
</dbReference>
<feature type="compositionally biased region" description="Low complexity" evidence="12">
    <location>
        <begin position="1088"/>
        <end position="1101"/>
    </location>
</feature>
<evidence type="ECO:0000256" key="10">
    <source>
        <dbReference type="ARBA" id="ARBA00023273"/>
    </source>
</evidence>
<evidence type="ECO:0000259" key="13">
    <source>
        <dbReference type="PROSITE" id="PS51456"/>
    </source>
</evidence>
<evidence type="ECO:0000256" key="12">
    <source>
        <dbReference type="SAM" id="MobiDB-lite"/>
    </source>
</evidence>
<dbReference type="Gene3D" id="1.20.58.530">
    <property type="match status" value="1"/>
</dbReference>
<feature type="non-terminal residue" evidence="14">
    <location>
        <position position="1"/>
    </location>
</feature>
<comment type="caution">
    <text evidence="14">The sequence shown here is derived from an EMBL/GenBank/DDBJ whole genome shotgun (WGS) entry which is preliminary data.</text>
</comment>
<keyword evidence="5" id="KW-0547">Nucleotide-binding</keyword>
<dbReference type="PROSITE" id="PS51456">
    <property type="entry name" value="MYOSIN_MOTOR"/>
    <property type="match status" value="1"/>
</dbReference>
<dbReference type="Gene3D" id="3.40.850.10">
    <property type="entry name" value="Kinesin motor domain"/>
    <property type="match status" value="1"/>
</dbReference>
<dbReference type="Gene3D" id="1.20.5.4820">
    <property type="match status" value="1"/>
</dbReference>
<dbReference type="InterPro" id="IPR036961">
    <property type="entry name" value="Kinesin_motor_dom_sf"/>
</dbReference>
<feature type="compositionally biased region" description="Pro residues" evidence="12">
    <location>
        <begin position="1076"/>
        <end position="1087"/>
    </location>
</feature>
<evidence type="ECO:0000313" key="15">
    <source>
        <dbReference type="Proteomes" id="UP000663828"/>
    </source>
</evidence>
<keyword evidence="6" id="KW-0067">ATP-binding</keyword>
<keyword evidence="10" id="KW-0966">Cell projection</keyword>
<protein>
    <recommendedName>
        <fullName evidence="13">Myosin motor domain-containing protein</fullName>
    </recommendedName>
</protein>
<keyword evidence="4" id="KW-0677">Repeat</keyword>
<evidence type="ECO:0000256" key="5">
    <source>
        <dbReference type="ARBA" id="ARBA00022741"/>
    </source>
</evidence>
<dbReference type="InterPro" id="IPR027417">
    <property type="entry name" value="P-loop_NTPase"/>
</dbReference>
<keyword evidence="11" id="KW-0009">Actin-binding</keyword>
<feature type="domain" description="Myosin motor" evidence="13">
    <location>
        <begin position="1"/>
        <end position="503"/>
    </location>
</feature>
<keyword evidence="3" id="KW-0963">Cytoplasm</keyword>
<feature type="region of interest" description="Disordered" evidence="12">
    <location>
        <begin position="1123"/>
        <end position="1142"/>
    </location>
</feature>
<proteinExistence type="inferred from homology"/>
<keyword evidence="15" id="KW-1185">Reference proteome</keyword>
<dbReference type="PANTHER" id="PTHR46256:SF3">
    <property type="entry name" value="MYOSIN MOTOR DOMAIN-CONTAINING PROTEIN"/>
    <property type="match status" value="1"/>
</dbReference>
<sequence>LISIGFSSDDVQSIFTILSAILHIGDIAFIPHGANDGVRVKNTTTVDKIAELLQVSSIEFSSALVTELQVTRGEQIFRERNFIQASECRDAFAKALYGRLFSWIVNGINSYLQPLQEDSDSAHSISILDIFGFENFKNNSFEQLCINLTNEHMQRFLNQHIYDLENYDCQQEGIDTVDINYTDNHLVIETFLNKHSGILAILDEESRFPQATDQTLATKLHHGPGVQFPSIYAVPKDGGTTFTVRHYAAPVVYNIVGLLEKNRDFLPNSIVFVARTSNNFIIQELFRSNLNEKGVLPASPSLHHHPNTFHVNRDFKRNEVLLNHNGRQFSPMQQPIRTLPEKSTGNTFERTGGTQMRTVAFHFKHSLIELIDKMNVCQCHFVRCIKPNESRDKTTSLTVPCVTRQLRYSGILQMCEIRKKGYPLRMQFDEFLDRYNALVLCVLPITGNDRSKELSLSSTTYNRDRAVECLKRTGIDDYKVGRTKLLFRYWHSDQLHNLAEQYEKKVNICQKVLRGWLARRKYARLREVHQLQLVFIRKFCDDIALIGQLYKTKMDNYCQYDQKRKLKPNSQQKIDEDDEQIAKTMNFFDSILDQYLSDQETTDENRRIQAALPPTHLVKPPTHIVASTAEPAKQEFDTNISTVTNASTTSSTSSQKMPQRPVDLHASHFHQFQNIRCRFEQMTSGVNNSPTNNVRRYTSENNLNDISTSSKPALLQKNLRPPPVQTTATSTEDLSNIPAWKKLSPQARLSALLDKTNHAPTLTANGASASLIDLTSIDKAPKNKQVQPPPLTRPRFRFVPPSDKNAVLKEEPEPDLEQHVTPSNQNYDNVDLKTPSPNRTPTNLQSSSSLQQQQQQQQQQKQQQQPPAAPKQQNGVIKPSAIHPAQAGRSALFTQPDLNIYNQNGNSAFKPHVSQQPSLGKSPILSPLNQLSGNNLLRPVVSTSQICIHTASITNGNHTPNKTQQPPPVPNIKRTESAHKPGVHVGITNPNGPACANPLVRQRLQTVPQFHQSMLNLSSIDATESVSGAQPAVGVFGSRVSLQQSAGNCMKHPAYVQQSTKITASHHHHHHHHHAPPPAPPPPPPPQSQLQSAPSSTTSSTRPPPVILEDPIIKWIQQVNDSSTINGVSPDGGGSRPKQPTYPYGSYIAAGSGITPNMNDTEHPNRQQAQQSYLNQVNVHKHHTPQHTVPVQSAYFTSSPLPRNGLQSLQAAN</sequence>
<dbReference type="PANTHER" id="PTHR46256">
    <property type="entry name" value="AGAP011099-PA"/>
    <property type="match status" value="1"/>
</dbReference>
<evidence type="ECO:0000256" key="6">
    <source>
        <dbReference type="ARBA" id="ARBA00022840"/>
    </source>
</evidence>